<reference evidence="2" key="1">
    <citation type="submission" date="2022-11" db="UniProtKB">
        <authorList>
            <consortium name="EnsemblMetazoa"/>
        </authorList>
    </citation>
    <scope>IDENTIFICATION</scope>
</reference>
<dbReference type="AlphaFoldDB" id="A0A913XEM1"/>
<organism evidence="2 3">
    <name type="scientific">Exaiptasia diaphana</name>
    <name type="common">Tropical sea anemone</name>
    <name type="synonym">Aiptasia pulchella</name>
    <dbReference type="NCBI Taxonomy" id="2652724"/>
    <lineage>
        <taxon>Eukaryota</taxon>
        <taxon>Metazoa</taxon>
        <taxon>Cnidaria</taxon>
        <taxon>Anthozoa</taxon>
        <taxon>Hexacorallia</taxon>
        <taxon>Actiniaria</taxon>
        <taxon>Aiptasiidae</taxon>
        <taxon>Exaiptasia</taxon>
    </lineage>
</organism>
<evidence type="ECO:0000313" key="2">
    <source>
        <dbReference type="EnsemblMetazoa" id="XP_020903236.1"/>
    </source>
</evidence>
<sequence length="288" mass="33853">MEDTKRLLRENTRLTNERNELSSVLGEEKEMVRYLHGVIKNYEHLLRYNSSQRQNIVYRNMTEAKFDPDSISNESQAKVPSNLHKTIKDSLFVRQSKDKVMTSPRLEFSLEERHQDMLGSQTVKREVKQKACVEDDTCLEDLEILSASSTEEPSHNSVLQSDEMDRKRWNETQRVPKQNENHLKTLQTVDGISRDGHHNFPDNYQRLNNRSRTRTNNDRPFTTGNTSRHLETSFDAELDELNKELDRIASKLSKHENSLLRSEKHLSKMEHRMEYLESFALGKESEYL</sequence>
<dbReference type="Proteomes" id="UP000887567">
    <property type="component" value="Unplaced"/>
</dbReference>
<feature type="region of interest" description="Disordered" evidence="1">
    <location>
        <begin position="192"/>
        <end position="228"/>
    </location>
</feature>
<proteinExistence type="predicted"/>
<evidence type="ECO:0000256" key="1">
    <source>
        <dbReference type="SAM" id="MobiDB-lite"/>
    </source>
</evidence>
<accession>A0A913XEM1</accession>
<dbReference type="GeneID" id="110241687"/>
<dbReference type="OMA" id="MEHRMEY"/>
<keyword evidence="3" id="KW-1185">Reference proteome</keyword>
<dbReference type="EnsemblMetazoa" id="XM_021047577.2">
    <property type="protein sequence ID" value="XP_020903236.1"/>
    <property type="gene ID" value="LOC110241687"/>
</dbReference>
<dbReference type="OrthoDB" id="5974694at2759"/>
<dbReference type="KEGG" id="epa:110241687"/>
<name>A0A913XEM1_EXADI</name>
<protein>
    <submittedName>
        <fullName evidence="2">Uncharacterized protein</fullName>
    </submittedName>
</protein>
<dbReference type="RefSeq" id="XP_020903236.1">
    <property type="nucleotide sequence ID" value="XM_021047577.2"/>
</dbReference>
<evidence type="ECO:0000313" key="3">
    <source>
        <dbReference type="Proteomes" id="UP000887567"/>
    </source>
</evidence>